<feature type="region of interest" description="Disordered" evidence="1">
    <location>
        <begin position="164"/>
        <end position="188"/>
    </location>
</feature>
<feature type="region of interest" description="Disordered" evidence="1">
    <location>
        <begin position="271"/>
        <end position="310"/>
    </location>
</feature>
<proteinExistence type="predicted"/>
<name>C3ZHL1_BRAFL</name>
<dbReference type="AlphaFoldDB" id="C3ZHL1"/>
<dbReference type="InParanoid" id="C3ZHL1"/>
<organism>
    <name type="scientific">Branchiostoma floridae</name>
    <name type="common">Florida lancelet</name>
    <name type="synonym">Amphioxus</name>
    <dbReference type="NCBI Taxonomy" id="7739"/>
    <lineage>
        <taxon>Eukaryota</taxon>
        <taxon>Metazoa</taxon>
        <taxon>Chordata</taxon>
        <taxon>Cephalochordata</taxon>
        <taxon>Leptocardii</taxon>
        <taxon>Amphioxiformes</taxon>
        <taxon>Branchiostomatidae</taxon>
        <taxon>Branchiostoma</taxon>
    </lineage>
</organism>
<protein>
    <submittedName>
        <fullName evidence="2">Uncharacterized protein</fullName>
    </submittedName>
</protein>
<feature type="compositionally biased region" description="Basic and acidic residues" evidence="1">
    <location>
        <begin position="271"/>
        <end position="288"/>
    </location>
</feature>
<evidence type="ECO:0000313" key="2">
    <source>
        <dbReference type="EMBL" id="EEN48006.1"/>
    </source>
</evidence>
<feature type="compositionally biased region" description="Basic residues" evidence="1">
    <location>
        <begin position="289"/>
        <end position="299"/>
    </location>
</feature>
<sequence>MRPGPAFNRRKEADKKTVDWIIEEVSGRDGEREARRGLVKEAIDAMSLFYRYKKLAAKNKVKYRFAVEVARRLEAEHSKGLERFGTRRRVEMERAMERAMEAIPSCYGGDHSLCKTHSLVCRHPKTWKPSSLSKPTRGNIKLNASDRKELHAIMQHRLGKTGLEKTRKGTNSNKCESVNRRISKSQPKNLTRSRTLAGRLASAIHSSNNGVGLSIAMKRYAAGIPLSKHSPTVRVLQKMMKRQRYKRAYKKEEGTKTRARMNVVKKFNAYDETREQGTYKSTEEDAGKGRRRSARRRVPRVNTDHMSLIV</sequence>
<accession>C3ZHL1</accession>
<dbReference type="EMBL" id="GG666623">
    <property type="protein sequence ID" value="EEN48006.1"/>
    <property type="molecule type" value="Genomic_DNA"/>
</dbReference>
<gene>
    <name evidence="2" type="ORF">BRAFLDRAFT_122381</name>
</gene>
<evidence type="ECO:0000256" key="1">
    <source>
        <dbReference type="SAM" id="MobiDB-lite"/>
    </source>
</evidence>
<reference evidence="2" key="1">
    <citation type="journal article" date="2008" name="Nature">
        <title>The amphioxus genome and the evolution of the chordate karyotype.</title>
        <authorList>
            <consortium name="US DOE Joint Genome Institute (JGI-PGF)"/>
            <person name="Putnam N.H."/>
            <person name="Butts T."/>
            <person name="Ferrier D.E.K."/>
            <person name="Furlong R.F."/>
            <person name="Hellsten U."/>
            <person name="Kawashima T."/>
            <person name="Robinson-Rechavi M."/>
            <person name="Shoguchi E."/>
            <person name="Terry A."/>
            <person name="Yu J.-K."/>
            <person name="Benito-Gutierrez E.L."/>
            <person name="Dubchak I."/>
            <person name="Garcia-Fernandez J."/>
            <person name="Gibson-Brown J.J."/>
            <person name="Grigoriev I.V."/>
            <person name="Horton A.C."/>
            <person name="de Jong P.J."/>
            <person name="Jurka J."/>
            <person name="Kapitonov V.V."/>
            <person name="Kohara Y."/>
            <person name="Kuroki Y."/>
            <person name="Lindquist E."/>
            <person name="Lucas S."/>
            <person name="Osoegawa K."/>
            <person name="Pennacchio L.A."/>
            <person name="Salamov A.A."/>
            <person name="Satou Y."/>
            <person name="Sauka-Spengler T."/>
            <person name="Schmutz J."/>
            <person name="Shin-I T."/>
            <person name="Toyoda A."/>
            <person name="Bronner-Fraser M."/>
            <person name="Fujiyama A."/>
            <person name="Holland L.Z."/>
            <person name="Holland P.W.H."/>
            <person name="Satoh N."/>
            <person name="Rokhsar D.S."/>
        </authorList>
    </citation>
    <scope>NUCLEOTIDE SEQUENCE [LARGE SCALE GENOMIC DNA]</scope>
    <source>
        <strain evidence="2">S238N-H82</strain>
        <tissue evidence="2">Testes</tissue>
    </source>
</reference>